<sequence length="77" mass="8418">MRIQTQMNNCTQAGQNNLAREKQNHKKPSSVDVQCPQPLLYLLPPGVVPRIAICKFIFTVCTGGYGCGRGSGGRGRR</sequence>
<proteinExistence type="predicted"/>
<feature type="compositionally biased region" description="Polar residues" evidence="1">
    <location>
        <begin position="1"/>
        <end position="18"/>
    </location>
</feature>
<comment type="caution">
    <text evidence="2">The sequence shown here is derived from an EMBL/GenBank/DDBJ whole genome shotgun (WGS) entry which is preliminary data.</text>
</comment>
<dbReference type="EMBL" id="VSRR010013308">
    <property type="protein sequence ID" value="MPC55601.1"/>
    <property type="molecule type" value="Genomic_DNA"/>
</dbReference>
<organism evidence="2 3">
    <name type="scientific">Portunus trituberculatus</name>
    <name type="common">Swimming crab</name>
    <name type="synonym">Neptunus trituberculatus</name>
    <dbReference type="NCBI Taxonomy" id="210409"/>
    <lineage>
        <taxon>Eukaryota</taxon>
        <taxon>Metazoa</taxon>
        <taxon>Ecdysozoa</taxon>
        <taxon>Arthropoda</taxon>
        <taxon>Crustacea</taxon>
        <taxon>Multicrustacea</taxon>
        <taxon>Malacostraca</taxon>
        <taxon>Eumalacostraca</taxon>
        <taxon>Eucarida</taxon>
        <taxon>Decapoda</taxon>
        <taxon>Pleocyemata</taxon>
        <taxon>Brachyura</taxon>
        <taxon>Eubrachyura</taxon>
        <taxon>Portunoidea</taxon>
        <taxon>Portunidae</taxon>
        <taxon>Portuninae</taxon>
        <taxon>Portunus</taxon>
    </lineage>
</organism>
<dbReference type="Proteomes" id="UP000324222">
    <property type="component" value="Unassembled WGS sequence"/>
</dbReference>
<reference evidence="2 3" key="1">
    <citation type="submission" date="2019-05" db="EMBL/GenBank/DDBJ databases">
        <title>Another draft genome of Portunus trituberculatus and its Hox gene families provides insights of decapod evolution.</title>
        <authorList>
            <person name="Jeong J.-H."/>
            <person name="Song I."/>
            <person name="Kim S."/>
            <person name="Choi T."/>
            <person name="Kim D."/>
            <person name="Ryu S."/>
            <person name="Kim W."/>
        </authorList>
    </citation>
    <scope>NUCLEOTIDE SEQUENCE [LARGE SCALE GENOMIC DNA]</scope>
    <source>
        <tissue evidence="2">Muscle</tissue>
    </source>
</reference>
<evidence type="ECO:0000313" key="2">
    <source>
        <dbReference type="EMBL" id="MPC55601.1"/>
    </source>
</evidence>
<keyword evidence="3" id="KW-1185">Reference proteome</keyword>
<gene>
    <name evidence="2" type="ORF">E2C01_049543</name>
</gene>
<protein>
    <submittedName>
        <fullName evidence="2">Uncharacterized protein</fullName>
    </submittedName>
</protein>
<evidence type="ECO:0000256" key="1">
    <source>
        <dbReference type="SAM" id="MobiDB-lite"/>
    </source>
</evidence>
<accession>A0A5B7G6P1</accession>
<dbReference type="AlphaFoldDB" id="A0A5B7G6P1"/>
<feature type="region of interest" description="Disordered" evidence="1">
    <location>
        <begin position="1"/>
        <end position="31"/>
    </location>
</feature>
<name>A0A5B7G6P1_PORTR</name>
<evidence type="ECO:0000313" key="3">
    <source>
        <dbReference type="Proteomes" id="UP000324222"/>
    </source>
</evidence>